<dbReference type="Gene3D" id="1.10.287.130">
    <property type="match status" value="1"/>
</dbReference>
<dbReference type="NCBIfam" id="TIGR00229">
    <property type="entry name" value="sensory_box"/>
    <property type="match status" value="1"/>
</dbReference>
<dbReference type="Pfam" id="PF25487">
    <property type="entry name" value="ETR1_N"/>
    <property type="match status" value="1"/>
</dbReference>
<organism evidence="12 13">
    <name type="scientific">Waterburya agarophytonicola KI4</name>
    <dbReference type="NCBI Taxonomy" id="2874699"/>
    <lineage>
        <taxon>Bacteria</taxon>
        <taxon>Bacillati</taxon>
        <taxon>Cyanobacteriota</taxon>
        <taxon>Cyanophyceae</taxon>
        <taxon>Pleurocapsales</taxon>
        <taxon>Hyellaceae</taxon>
        <taxon>Waterburya</taxon>
        <taxon>Waterburya agarophytonicola</taxon>
    </lineage>
</organism>
<dbReference type="Pfam" id="PF08448">
    <property type="entry name" value="PAS_4"/>
    <property type="match status" value="1"/>
</dbReference>
<reference evidence="12" key="1">
    <citation type="journal article" date="2021" name="Antonie Van Leeuwenhoek">
        <title>Draft genome and description of Waterburya agarophytonicola gen. nov. sp. nov. (Pleurocapsales, Cyanobacteria): a seaweed symbiont.</title>
        <authorList>
            <person name="Bonthond G."/>
            <person name="Shalygin S."/>
            <person name="Bayer T."/>
            <person name="Weinberger F."/>
        </authorList>
    </citation>
    <scope>NUCLEOTIDE SEQUENCE</scope>
    <source>
        <strain evidence="12">KI4</strain>
    </source>
</reference>
<evidence type="ECO:0000256" key="5">
    <source>
        <dbReference type="ARBA" id="ARBA00022777"/>
    </source>
</evidence>
<dbReference type="GO" id="GO:0000155">
    <property type="term" value="F:phosphorelay sensor kinase activity"/>
    <property type="evidence" value="ECO:0007669"/>
    <property type="project" value="InterPro"/>
</dbReference>
<comment type="caution">
    <text evidence="12">The sequence shown here is derived from an EMBL/GenBank/DDBJ whole genome shotgun (WGS) entry which is preliminary data.</text>
</comment>
<keyword evidence="4" id="KW-0808">Transferase</keyword>
<dbReference type="PANTHER" id="PTHR42878">
    <property type="entry name" value="TWO-COMPONENT HISTIDINE KINASE"/>
    <property type="match status" value="1"/>
</dbReference>
<keyword evidence="5" id="KW-0418">Kinase</keyword>
<protein>
    <recommendedName>
        <fullName evidence="2">histidine kinase</fullName>
        <ecNumber evidence="2">2.7.13.3</ecNumber>
    </recommendedName>
</protein>
<evidence type="ECO:0000259" key="10">
    <source>
        <dbReference type="PROSITE" id="PS50109"/>
    </source>
</evidence>
<dbReference type="PANTHER" id="PTHR42878:SF15">
    <property type="entry name" value="BACTERIOPHYTOCHROME"/>
    <property type="match status" value="1"/>
</dbReference>
<dbReference type="InterPro" id="IPR035965">
    <property type="entry name" value="PAS-like_dom_sf"/>
</dbReference>
<accession>A0A964BV02</accession>
<evidence type="ECO:0000259" key="11">
    <source>
        <dbReference type="PROSITE" id="PS50113"/>
    </source>
</evidence>
<feature type="transmembrane region" description="Helical" evidence="9">
    <location>
        <begin position="12"/>
        <end position="38"/>
    </location>
</feature>
<dbReference type="SUPFAM" id="SSF55874">
    <property type="entry name" value="ATPase domain of HSP90 chaperone/DNA topoisomerase II/histidine kinase"/>
    <property type="match status" value="1"/>
</dbReference>
<dbReference type="GO" id="GO:0007234">
    <property type="term" value="P:osmosensory signaling via phosphorelay pathway"/>
    <property type="evidence" value="ECO:0007669"/>
    <property type="project" value="TreeGrafter"/>
</dbReference>
<dbReference type="InterPro" id="IPR003661">
    <property type="entry name" value="HisK_dim/P_dom"/>
</dbReference>
<keyword evidence="8" id="KW-0175">Coiled coil</keyword>
<dbReference type="InterPro" id="IPR004358">
    <property type="entry name" value="Sig_transdc_His_kin-like_C"/>
</dbReference>
<dbReference type="CDD" id="cd00082">
    <property type="entry name" value="HisKA"/>
    <property type="match status" value="1"/>
</dbReference>
<feature type="coiled-coil region" evidence="8">
    <location>
        <begin position="255"/>
        <end position="286"/>
    </location>
</feature>
<keyword evidence="9" id="KW-0812">Transmembrane</keyword>
<feature type="domain" description="Histidine kinase" evidence="10">
    <location>
        <begin position="307"/>
        <end position="518"/>
    </location>
</feature>
<dbReference type="InterPro" id="IPR000014">
    <property type="entry name" value="PAS"/>
</dbReference>
<dbReference type="Gene3D" id="3.30.450.20">
    <property type="entry name" value="PAS domain"/>
    <property type="match status" value="1"/>
</dbReference>
<dbReference type="GO" id="GO:0030295">
    <property type="term" value="F:protein kinase activator activity"/>
    <property type="evidence" value="ECO:0007669"/>
    <property type="project" value="TreeGrafter"/>
</dbReference>
<proteinExistence type="predicted"/>
<evidence type="ECO:0000256" key="2">
    <source>
        <dbReference type="ARBA" id="ARBA00012438"/>
    </source>
</evidence>
<dbReference type="PROSITE" id="PS50113">
    <property type="entry name" value="PAC"/>
    <property type="match status" value="1"/>
</dbReference>
<evidence type="ECO:0000256" key="6">
    <source>
        <dbReference type="ARBA" id="ARBA00023012"/>
    </source>
</evidence>
<dbReference type="Proteomes" id="UP000729733">
    <property type="component" value="Unassembled WGS sequence"/>
</dbReference>
<feature type="domain" description="PAC" evidence="11">
    <location>
        <begin position="211"/>
        <end position="264"/>
    </location>
</feature>
<evidence type="ECO:0000256" key="1">
    <source>
        <dbReference type="ARBA" id="ARBA00000085"/>
    </source>
</evidence>
<evidence type="ECO:0000313" key="12">
    <source>
        <dbReference type="EMBL" id="MCC0178958.1"/>
    </source>
</evidence>
<dbReference type="EC" id="2.7.13.3" evidence="2"/>
<dbReference type="PRINTS" id="PR00344">
    <property type="entry name" value="BCTRLSENSOR"/>
</dbReference>
<dbReference type="InterPro" id="IPR003594">
    <property type="entry name" value="HATPase_dom"/>
</dbReference>
<dbReference type="EMBL" id="JADWDC010000061">
    <property type="protein sequence ID" value="MCC0178958.1"/>
    <property type="molecule type" value="Genomic_DNA"/>
</dbReference>
<dbReference type="SUPFAM" id="SSF47384">
    <property type="entry name" value="Homodimeric domain of signal transducing histidine kinase"/>
    <property type="match status" value="1"/>
</dbReference>
<evidence type="ECO:0000256" key="8">
    <source>
        <dbReference type="SAM" id="Coils"/>
    </source>
</evidence>
<comment type="catalytic activity">
    <reaction evidence="1">
        <text>ATP + protein L-histidine = ADP + protein N-phospho-L-histidine.</text>
        <dbReference type="EC" id="2.7.13.3"/>
    </reaction>
</comment>
<name>A0A964BV02_9CYAN</name>
<evidence type="ECO:0000313" key="13">
    <source>
        <dbReference type="Proteomes" id="UP000729733"/>
    </source>
</evidence>
<dbReference type="InterPro" id="IPR036097">
    <property type="entry name" value="HisK_dim/P_sf"/>
</dbReference>
<evidence type="ECO:0000256" key="7">
    <source>
        <dbReference type="ARBA" id="ARBA00023136"/>
    </source>
</evidence>
<dbReference type="InterPro" id="IPR013656">
    <property type="entry name" value="PAS_4"/>
</dbReference>
<dbReference type="InterPro" id="IPR005467">
    <property type="entry name" value="His_kinase_dom"/>
</dbReference>
<dbReference type="GO" id="GO:0000156">
    <property type="term" value="F:phosphorelay response regulator activity"/>
    <property type="evidence" value="ECO:0007669"/>
    <property type="project" value="TreeGrafter"/>
</dbReference>
<keyword evidence="6" id="KW-0902">Two-component regulatory system</keyword>
<dbReference type="SMART" id="SM00388">
    <property type="entry name" value="HisKA"/>
    <property type="match status" value="1"/>
</dbReference>
<dbReference type="InterPro" id="IPR058544">
    <property type="entry name" value="ETR1_N"/>
</dbReference>
<dbReference type="InterPro" id="IPR036890">
    <property type="entry name" value="HATPase_C_sf"/>
</dbReference>
<sequence length="520" mass="59186">MPHGMCYLWKPWLVGLHIASNGIIALSYFSIPLVLVYILHQRPDIPFNGIFLLFAGFILFCGTGHAFDIWTLWHPNYWISIFIRLLTALVSFATAIALVNKIPAILALPSPRQMKDINQQLTKKIAELEAQKALIHDQEEFLRSIYDNVQEAIFVVDIEADNTFRYQGFNPAAIRQTGIRDVKHKTPAEILSPEAAISVEQNYRQCQDSKDIISYEEYLPVAGKNTWWLTNLNPIVDRAGKVSRIIGTSLNITERKQTEEALAILKDELEERVQQRTTELEQANILLLKTTVTLEKRNQELDQFAYVTSHDLKAPLRAIANLSTWIEEDLADKLDEDTRYNMNLLRSRVHRLENLINGLLAYSRINRQQSEPQQVAVDKMLAEIIDLLDVPPNFQITIEGKMPTFNTAAVPLQQVFRNLISNAIQHSDCDQGKISISAQELANCYEFTITDNGKGIDPQYHDRIFTIFQTLEARDNKESTGIGLSIVKKAVESHGGKITVQSEEGAGATFRFTWQKRHMQ</sequence>
<keyword evidence="7 9" id="KW-0472">Membrane</keyword>
<evidence type="ECO:0000256" key="9">
    <source>
        <dbReference type="SAM" id="Phobius"/>
    </source>
</evidence>
<dbReference type="Gene3D" id="3.30.565.10">
    <property type="entry name" value="Histidine kinase-like ATPase, C-terminal domain"/>
    <property type="match status" value="1"/>
</dbReference>
<dbReference type="SMART" id="SM00387">
    <property type="entry name" value="HATPase_c"/>
    <property type="match status" value="1"/>
</dbReference>
<dbReference type="AlphaFoldDB" id="A0A964BV02"/>
<keyword evidence="3" id="KW-0597">Phosphoprotein</keyword>
<dbReference type="InterPro" id="IPR050351">
    <property type="entry name" value="BphY/WalK/GraS-like"/>
</dbReference>
<dbReference type="PROSITE" id="PS50109">
    <property type="entry name" value="HIS_KIN"/>
    <property type="match status" value="1"/>
</dbReference>
<dbReference type="Pfam" id="PF02518">
    <property type="entry name" value="HATPase_c"/>
    <property type="match status" value="1"/>
</dbReference>
<keyword evidence="13" id="KW-1185">Reference proteome</keyword>
<feature type="transmembrane region" description="Helical" evidence="9">
    <location>
        <begin position="77"/>
        <end position="99"/>
    </location>
</feature>
<feature type="transmembrane region" description="Helical" evidence="9">
    <location>
        <begin position="50"/>
        <end position="71"/>
    </location>
</feature>
<evidence type="ECO:0000256" key="4">
    <source>
        <dbReference type="ARBA" id="ARBA00022679"/>
    </source>
</evidence>
<dbReference type="InterPro" id="IPR000700">
    <property type="entry name" value="PAS-assoc_C"/>
</dbReference>
<dbReference type="Pfam" id="PF00512">
    <property type="entry name" value="HisKA"/>
    <property type="match status" value="1"/>
</dbReference>
<dbReference type="GO" id="GO:0016020">
    <property type="term" value="C:membrane"/>
    <property type="evidence" value="ECO:0007669"/>
    <property type="project" value="UniProtKB-SubCell"/>
</dbReference>
<dbReference type="SUPFAM" id="SSF55785">
    <property type="entry name" value="PYP-like sensor domain (PAS domain)"/>
    <property type="match status" value="1"/>
</dbReference>
<gene>
    <name evidence="12" type="ORF">I4641_18480</name>
</gene>
<evidence type="ECO:0000256" key="3">
    <source>
        <dbReference type="ARBA" id="ARBA00022553"/>
    </source>
</evidence>
<keyword evidence="9" id="KW-1133">Transmembrane helix</keyword>